<evidence type="ECO:0000313" key="2">
    <source>
        <dbReference type="EMBL" id="REF96192.1"/>
    </source>
</evidence>
<dbReference type="AlphaFoldDB" id="A0A3D9ZIA0"/>
<keyword evidence="1" id="KW-0732">Signal</keyword>
<protein>
    <recommendedName>
        <fullName evidence="4">Ricin-type beta-trefoil lectin protein</fullName>
    </recommendedName>
</protein>
<sequence>MNRKIAFVAAALVAAVGFVVVAPPASAAVRPVITGTTACDADTSTWTITWTVTNPTEDAIEIRQVSPDRREPIGTFTGIAAGDTLPAKSAGSLTGTATVHSYFKTTDFLAIGLVDTPVQTTRGVVDLPVCGDPVMPTATFQSRCDDLLVSVTMAAGGYTVPIEVWSSALAPASLRVEPGGPTQTLAVPWNQAGRVTVNIDSIGTIGTAAWQYPPACMPPSTGVAQFFSRANGRFVTAYHGQAHADAHGASAATSFELHDVGGGDIALLSLDADRFMTVSDNTSALELGAVRVAGDADKFQIVTNADGSISLRSKLNGKYVSADSEDRTLTANRDTIGPWEKFTRYAPGVGPNPILAGVNDRFVTAESAGAKPLIANRQLDGLWENFQIINLGNGNIAVKSVVNGKYVCAESAGRLSLVANRTAVGPWETFKVVRNIDGTISLQAKANNRYVTAESAGKKPLIANRTAIGPWEKFYITL</sequence>
<dbReference type="PANTHER" id="PTHR10551">
    <property type="entry name" value="FASCIN"/>
    <property type="match status" value="1"/>
</dbReference>
<name>A0A3D9ZIA0_9ACTN</name>
<evidence type="ECO:0000313" key="3">
    <source>
        <dbReference type="Proteomes" id="UP000256913"/>
    </source>
</evidence>
<accession>A0A3D9ZIA0</accession>
<dbReference type="GO" id="GO:0016477">
    <property type="term" value="P:cell migration"/>
    <property type="evidence" value="ECO:0007669"/>
    <property type="project" value="TreeGrafter"/>
</dbReference>
<dbReference type="EMBL" id="QUMQ01000001">
    <property type="protein sequence ID" value="REF96192.1"/>
    <property type="molecule type" value="Genomic_DNA"/>
</dbReference>
<dbReference type="Gene3D" id="2.80.10.50">
    <property type="match status" value="2"/>
</dbReference>
<feature type="signal peptide" evidence="1">
    <location>
        <begin position="1"/>
        <end position="27"/>
    </location>
</feature>
<dbReference type="CDD" id="cd00257">
    <property type="entry name" value="beta-trefoil_FSCN-like"/>
    <property type="match status" value="2"/>
</dbReference>
<comment type="caution">
    <text evidence="2">The sequence shown here is derived from an EMBL/GenBank/DDBJ whole genome shotgun (WGS) entry which is preliminary data.</text>
</comment>
<organism evidence="2 3">
    <name type="scientific">Asanoa ferruginea</name>
    <dbReference type="NCBI Taxonomy" id="53367"/>
    <lineage>
        <taxon>Bacteria</taxon>
        <taxon>Bacillati</taxon>
        <taxon>Actinomycetota</taxon>
        <taxon>Actinomycetes</taxon>
        <taxon>Micromonosporales</taxon>
        <taxon>Micromonosporaceae</taxon>
        <taxon>Asanoa</taxon>
    </lineage>
</organism>
<dbReference type="GO" id="GO:0051017">
    <property type="term" value="P:actin filament bundle assembly"/>
    <property type="evidence" value="ECO:0007669"/>
    <property type="project" value="TreeGrafter"/>
</dbReference>
<feature type="chain" id="PRO_5017567553" description="Ricin-type beta-trefoil lectin protein" evidence="1">
    <location>
        <begin position="28"/>
        <end position="478"/>
    </location>
</feature>
<dbReference type="OrthoDB" id="226690at2"/>
<dbReference type="GO" id="GO:0007163">
    <property type="term" value="P:establishment or maintenance of cell polarity"/>
    <property type="evidence" value="ECO:0007669"/>
    <property type="project" value="TreeGrafter"/>
</dbReference>
<dbReference type="Proteomes" id="UP000256913">
    <property type="component" value="Unassembled WGS sequence"/>
</dbReference>
<gene>
    <name evidence="2" type="ORF">DFJ67_2164</name>
</gene>
<evidence type="ECO:0008006" key="4">
    <source>
        <dbReference type="Google" id="ProtNLM"/>
    </source>
</evidence>
<dbReference type="GO" id="GO:0005737">
    <property type="term" value="C:cytoplasm"/>
    <property type="evidence" value="ECO:0007669"/>
    <property type="project" value="TreeGrafter"/>
</dbReference>
<dbReference type="SUPFAM" id="SSF50405">
    <property type="entry name" value="Actin-crosslinking proteins"/>
    <property type="match status" value="2"/>
</dbReference>
<dbReference type="PANTHER" id="PTHR10551:SF9">
    <property type="entry name" value="FASCIN-2"/>
    <property type="match status" value="1"/>
</dbReference>
<dbReference type="RefSeq" id="WP_116067758.1">
    <property type="nucleotide sequence ID" value="NZ_BONB01000022.1"/>
</dbReference>
<dbReference type="GO" id="GO:0015629">
    <property type="term" value="C:actin cytoskeleton"/>
    <property type="evidence" value="ECO:0007669"/>
    <property type="project" value="TreeGrafter"/>
</dbReference>
<dbReference type="InterPro" id="IPR010431">
    <property type="entry name" value="Fascin"/>
</dbReference>
<keyword evidence="3" id="KW-1185">Reference proteome</keyword>
<proteinExistence type="predicted"/>
<dbReference type="InterPro" id="IPR008999">
    <property type="entry name" value="Actin-crosslinking"/>
</dbReference>
<dbReference type="GO" id="GO:0051015">
    <property type="term" value="F:actin filament binding"/>
    <property type="evidence" value="ECO:0007669"/>
    <property type="project" value="InterPro"/>
</dbReference>
<evidence type="ECO:0000256" key="1">
    <source>
        <dbReference type="SAM" id="SignalP"/>
    </source>
</evidence>
<reference evidence="2 3" key="1">
    <citation type="submission" date="2018-08" db="EMBL/GenBank/DDBJ databases">
        <title>Sequencing the genomes of 1000 actinobacteria strains.</title>
        <authorList>
            <person name="Klenk H.-P."/>
        </authorList>
    </citation>
    <scope>NUCLEOTIDE SEQUENCE [LARGE SCALE GENOMIC DNA]</scope>
    <source>
        <strain evidence="2 3">DSM 44099</strain>
    </source>
</reference>